<evidence type="ECO:0000259" key="6">
    <source>
        <dbReference type="Pfam" id="PF02776"/>
    </source>
</evidence>
<dbReference type="Pfam" id="PF00205">
    <property type="entry name" value="TPP_enzyme_M"/>
    <property type="match status" value="1"/>
</dbReference>
<keyword evidence="2 3" id="KW-0786">Thiamine pyrophosphate</keyword>
<dbReference type="InterPro" id="IPR011766">
    <property type="entry name" value="TPP_enzyme_TPP-bd"/>
</dbReference>
<dbReference type="GO" id="GO:0009099">
    <property type="term" value="P:L-valine biosynthetic process"/>
    <property type="evidence" value="ECO:0007669"/>
    <property type="project" value="TreeGrafter"/>
</dbReference>
<evidence type="ECO:0000256" key="1">
    <source>
        <dbReference type="ARBA" id="ARBA00007812"/>
    </source>
</evidence>
<evidence type="ECO:0000313" key="8">
    <source>
        <dbReference type="Proteomes" id="UP000002318"/>
    </source>
</evidence>
<dbReference type="Proteomes" id="UP000002318">
    <property type="component" value="Chromosome"/>
</dbReference>
<evidence type="ECO:0000259" key="4">
    <source>
        <dbReference type="Pfam" id="PF00205"/>
    </source>
</evidence>
<dbReference type="GO" id="GO:0050660">
    <property type="term" value="F:flavin adenine dinucleotide binding"/>
    <property type="evidence" value="ECO:0007669"/>
    <property type="project" value="TreeGrafter"/>
</dbReference>
<proteinExistence type="inferred from homology"/>
<evidence type="ECO:0000313" key="7">
    <source>
        <dbReference type="EMBL" id="ADK82089.1"/>
    </source>
</evidence>
<evidence type="ECO:0000256" key="3">
    <source>
        <dbReference type="RuleBase" id="RU362132"/>
    </source>
</evidence>
<dbReference type="RefSeq" id="WP_013255548.1">
    <property type="nucleotide sequence ID" value="NC_014364.1"/>
</dbReference>
<name>E1R3W8_SEDSS</name>
<evidence type="ECO:0000256" key="2">
    <source>
        <dbReference type="ARBA" id="ARBA00023052"/>
    </source>
</evidence>
<dbReference type="EMBL" id="CP002116">
    <property type="protein sequence ID" value="ADK82089.1"/>
    <property type="molecule type" value="Genomic_DNA"/>
</dbReference>
<dbReference type="CDD" id="cd07035">
    <property type="entry name" value="TPP_PYR_POX_like"/>
    <property type="match status" value="1"/>
</dbReference>
<dbReference type="STRING" id="573413.Spirs_2987"/>
<gene>
    <name evidence="7" type="ordered locus">Spirs_2987</name>
</gene>
<feature type="domain" description="Thiamine pyrophosphate enzyme N-terminal TPP-binding" evidence="6">
    <location>
        <begin position="28"/>
        <end position="130"/>
    </location>
</feature>
<dbReference type="InterPro" id="IPR029035">
    <property type="entry name" value="DHS-like_NAD/FAD-binding_dom"/>
</dbReference>
<dbReference type="GO" id="GO:0003984">
    <property type="term" value="F:acetolactate synthase activity"/>
    <property type="evidence" value="ECO:0007669"/>
    <property type="project" value="TreeGrafter"/>
</dbReference>
<dbReference type="InterPro" id="IPR000399">
    <property type="entry name" value="TPP-bd_CS"/>
</dbReference>
<dbReference type="OrthoDB" id="4494979at2"/>
<dbReference type="GO" id="GO:0030976">
    <property type="term" value="F:thiamine pyrophosphate binding"/>
    <property type="evidence" value="ECO:0007669"/>
    <property type="project" value="InterPro"/>
</dbReference>
<dbReference type="Pfam" id="PF02775">
    <property type="entry name" value="TPP_enzyme_C"/>
    <property type="match status" value="1"/>
</dbReference>
<dbReference type="GO" id="GO:0000287">
    <property type="term" value="F:magnesium ion binding"/>
    <property type="evidence" value="ECO:0007669"/>
    <property type="project" value="InterPro"/>
</dbReference>
<dbReference type="InterPro" id="IPR012000">
    <property type="entry name" value="Thiamin_PyroP_enz_cen_dom"/>
</dbReference>
<comment type="similarity">
    <text evidence="1 3">Belongs to the TPP enzyme family.</text>
</comment>
<dbReference type="GO" id="GO:0016823">
    <property type="term" value="F:hydrolase activity, acting on acid carbon-carbon bonds, in ketonic substances"/>
    <property type="evidence" value="ECO:0007669"/>
    <property type="project" value="InterPro"/>
</dbReference>
<dbReference type="AlphaFoldDB" id="E1R3W8"/>
<accession>E1R3W8</accession>
<keyword evidence="8" id="KW-1185">Reference proteome</keyword>
<dbReference type="NCBIfam" id="TIGR04377">
    <property type="entry name" value="myo_inos_iolD"/>
    <property type="match status" value="1"/>
</dbReference>
<dbReference type="InterPro" id="IPR012001">
    <property type="entry name" value="Thiamin_PyroP_enz_TPP-bd_dom"/>
</dbReference>
<dbReference type="Pfam" id="PF02776">
    <property type="entry name" value="TPP_enzyme_N"/>
    <property type="match status" value="1"/>
</dbReference>
<dbReference type="eggNOG" id="COG3962">
    <property type="taxonomic scope" value="Bacteria"/>
</dbReference>
<organism evidence="7 8">
    <name type="scientific">Sediminispirochaeta smaragdinae (strain DSM 11293 / JCM 15392 / SEBR 4228)</name>
    <name type="common">Spirochaeta smaragdinae</name>
    <dbReference type="NCBI Taxonomy" id="573413"/>
    <lineage>
        <taxon>Bacteria</taxon>
        <taxon>Pseudomonadati</taxon>
        <taxon>Spirochaetota</taxon>
        <taxon>Spirochaetia</taxon>
        <taxon>Spirochaetales</taxon>
        <taxon>Spirochaetaceae</taxon>
        <taxon>Sediminispirochaeta</taxon>
    </lineage>
</organism>
<dbReference type="KEGG" id="ssm:Spirs_2987"/>
<dbReference type="Gene3D" id="3.40.50.1220">
    <property type="entry name" value="TPP-binding domain"/>
    <property type="match status" value="1"/>
</dbReference>
<sequence>MKTVRLTVGQAIVRFLDNQYISTDGKEEKYVNGVFGIFGHGCVVGLGEALQEPNHGLKFYQGHNEQGMTHAAIAYAKQNNRRKIMAVTSSIGPGALNMVTAAALASVNRIPVLLMPGDAFACRQPDPVLQQVEQFHDYTVTANDAFKAVCRYWDRVSRPEQLMTALMNAFRVLTDPAQTGAVCLALPQDVQAEAWDYPESFFRKRVHYIERRTLSPEALDRAAKIIAGKKKPLAICGGGVRYSEAGKALADFCSRLGIPFGETQAGKSAVVWDHEMNLGGIGATGGLAANQLAPQADLIIAVGTRLSDFTTSSKWLFKNPDAEFLSLNVNSFDALKMDAHAFICDAREGLTALEGSLAKKGYHADWGSAVADAKAAWKTEVDKLYAAELPGNSYSQLRALGLLNEELLDDDAIVVGASGSLPGDLQRVWRPKKRETYHMEYGFSCMGYEVSGSFGVKLAAPEREVYAMTGDGSFVMLHSELLTSIQEGQKINVLLFDNNGFGCIDNLQRSQGIPKFGCELKFRNPETGRLDEGGKPVPVDYAKIAEGYGCKVWTVHNSEELRKAMSEAKKSTVSTLIDIKVDFDSMSGDYESWWRVGTPEVSLKQSVLDAHERLIKEIAKARQF</sequence>
<dbReference type="PANTHER" id="PTHR18968:SF9">
    <property type="entry name" value="3D-(3,5_4)-TRIHYDROXYCYCLOHEXANE-1,2-DIONE HYDROLASE"/>
    <property type="match status" value="1"/>
</dbReference>
<dbReference type="PANTHER" id="PTHR18968">
    <property type="entry name" value="THIAMINE PYROPHOSPHATE ENZYMES"/>
    <property type="match status" value="1"/>
</dbReference>
<dbReference type="PROSITE" id="PS00187">
    <property type="entry name" value="TPP_ENZYMES"/>
    <property type="match status" value="1"/>
</dbReference>
<feature type="domain" description="Thiamine pyrophosphate enzyme central" evidence="4">
    <location>
        <begin position="219"/>
        <end position="353"/>
    </location>
</feature>
<feature type="domain" description="Thiamine pyrophosphate enzyme TPP-binding" evidence="5">
    <location>
        <begin position="419"/>
        <end position="579"/>
    </location>
</feature>
<dbReference type="InterPro" id="IPR030817">
    <property type="entry name" value="Myo_inos_IolD"/>
</dbReference>
<evidence type="ECO:0000259" key="5">
    <source>
        <dbReference type="Pfam" id="PF02775"/>
    </source>
</evidence>
<protein>
    <submittedName>
        <fullName evidence="7">Thiamine pyrophosphate protein domain protein TPP-binding protein</fullName>
    </submittedName>
</protein>
<dbReference type="GO" id="GO:0019310">
    <property type="term" value="P:inositol catabolic process"/>
    <property type="evidence" value="ECO:0007669"/>
    <property type="project" value="InterPro"/>
</dbReference>
<reference evidence="7 8" key="1">
    <citation type="journal article" date="2010" name="Stand. Genomic Sci.">
        <title>Complete genome sequence of Spirochaeta smaragdinae type strain (SEBR 4228).</title>
        <authorList>
            <person name="Mavromatis K."/>
            <person name="Yasawong M."/>
            <person name="Chertkov O."/>
            <person name="Lapidus A."/>
            <person name="Lucas S."/>
            <person name="Nolan M."/>
            <person name="Del Rio T.G."/>
            <person name="Tice H."/>
            <person name="Cheng J.F."/>
            <person name="Pitluck S."/>
            <person name="Liolios K."/>
            <person name="Ivanova N."/>
            <person name="Tapia R."/>
            <person name="Han C."/>
            <person name="Bruce D."/>
            <person name="Goodwin L."/>
            <person name="Pati A."/>
            <person name="Chen A."/>
            <person name="Palaniappan K."/>
            <person name="Land M."/>
            <person name="Hauser L."/>
            <person name="Chang Y.J."/>
            <person name="Jeffries C.D."/>
            <person name="Detter J.C."/>
            <person name="Rohde M."/>
            <person name="Brambilla E."/>
            <person name="Spring S."/>
            <person name="Goker M."/>
            <person name="Sikorski J."/>
            <person name="Woyke T."/>
            <person name="Bristow J."/>
            <person name="Eisen J.A."/>
            <person name="Markowitz V."/>
            <person name="Hugenholtz P."/>
            <person name="Klenk H.P."/>
            <person name="Kyrpides N.C."/>
        </authorList>
    </citation>
    <scope>NUCLEOTIDE SEQUENCE [LARGE SCALE GENOMIC DNA]</scope>
    <source>
        <strain evidence="8">DSM 11293 / JCM 15392 / SEBR 4228</strain>
    </source>
</reference>
<dbReference type="InterPro" id="IPR029061">
    <property type="entry name" value="THDP-binding"/>
</dbReference>
<dbReference type="InterPro" id="IPR045229">
    <property type="entry name" value="TPP_enz"/>
</dbReference>
<dbReference type="HOGENOM" id="CLU_013748_6_0_12"/>
<dbReference type="SUPFAM" id="SSF52518">
    <property type="entry name" value="Thiamin diphosphate-binding fold (THDP-binding)"/>
    <property type="match status" value="2"/>
</dbReference>
<dbReference type="SUPFAM" id="SSF52467">
    <property type="entry name" value="DHS-like NAD/FAD-binding domain"/>
    <property type="match status" value="1"/>
</dbReference>
<dbReference type="Gene3D" id="3.40.50.970">
    <property type="match status" value="2"/>
</dbReference>
<dbReference type="GO" id="GO:0005948">
    <property type="term" value="C:acetolactate synthase complex"/>
    <property type="evidence" value="ECO:0007669"/>
    <property type="project" value="TreeGrafter"/>
</dbReference>
<dbReference type="GO" id="GO:0009097">
    <property type="term" value="P:isoleucine biosynthetic process"/>
    <property type="evidence" value="ECO:0007669"/>
    <property type="project" value="TreeGrafter"/>
</dbReference>